<dbReference type="InterPro" id="IPR029055">
    <property type="entry name" value="Ntn_hydrolases_N"/>
</dbReference>
<keyword evidence="4 9" id="KW-0808">Transferase</keyword>
<dbReference type="Proteomes" id="UP001484535">
    <property type="component" value="Unassembled WGS sequence"/>
</dbReference>
<feature type="signal peptide" evidence="10">
    <location>
        <begin position="1"/>
        <end position="27"/>
    </location>
</feature>
<gene>
    <name evidence="11" type="primary">ggt</name>
    <name evidence="11" type="ORF">ABDJ38_09280</name>
</gene>
<dbReference type="InterPro" id="IPR000101">
    <property type="entry name" value="GGT_peptidase"/>
</dbReference>
<evidence type="ECO:0000313" key="12">
    <source>
        <dbReference type="Proteomes" id="UP001484535"/>
    </source>
</evidence>
<evidence type="ECO:0000256" key="8">
    <source>
        <dbReference type="ARBA" id="ARBA00047417"/>
    </source>
</evidence>
<evidence type="ECO:0000256" key="1">
    <source>
        <dbReference type="ARBA" id="ARBA00001049"/>
    </source>
</evidence>
<comment type="similarity">
    <text evidence="3 9">Belongs to the gamma-glutamyltransferase family.</text>
</comment>
<comment type="catalytic activity">
    <reaction evidence="8 9">
        <text>an N-terminal (5-L-glutamyl)-[peptide] + an alpha-amino acid = 5-L-glutamyl amino acid + an N-terminal L-alpha-aminoacyl-[peptide]</text>
        <dbReference type="Rhea" id="RHEA:23904"/>
        <dbReference type="Rhea" id="RHEA-COMP:9780"/>
        <dbReference type="Rhea" id="RHEA-COMP:9795"/>
        <dbReference type="ChEBI" id="CHEBI:77644"/>
        <dbReference type="ChEBI" id="CHEBI:78597"/>
        <dbReference type="ChEBI" id="CHEBI:78599"/>
        <dbReference type="ChEBI" id="CHEBI:78608"/>
        <dbReference type="EC" id="2.3.2.2"/>
    </reaction>
</comment>
<dbReference type="InterPro" id="IPR043138">
    <property type="entry name" value="GGT_lsub"/>
</dbReference>
<keyword evidence="9" id="KW-0317">Glutathione biosynthesis</keyword>
<comment type="catalytic activity">
    <reaction evidence="2 9">
        <text>glutathione + H2O = L-cysteinylglycine + L-glutamate</text>
        <dbReference type="Rhea" id="RHEA:28807"/>
        <dbReference type="ChEBI" id="CHEBI:15377"/>
        <dbReference type="ChEBI" id="CHEBI:29985"/>
        <dbReference type="ChEBI" id="CHEBI:57925"/>
        <dbReference type="ChEBI" id="CHEBI:61694"/>
        <dbReference type="EC" id="3.4.19.13"/>
    </reaction>
</comment>
<comment type="caution">
    <text evidence="11">The sequence shown here is derived from an EMBL/GenBank/DDBJ whole genome shotgun (WGS) entry which is preliminary data.</text>
</comment>
<dbReference type="InterPro" id="IPR051792">
    <property type="entry name" value="GGT_bact"/>
</dbReference>
<dbReference type="PROSITE" id="PS51257">
    <property type="entry name" value="PROKAR_LIPOPROTEIN"/>
    <property type="match status" value="1"/>
</dbReference>
<evidence type="ECO:0000256" key="6">
    <source>
        <dbReference type="ARBA" id="ARBA00023145"/>
    </source>
</evidence>
<dbReference type="NCBIfam" id="TIGR00066">
    <property type="entry name" value="g_glut_trans"/>
    <property type="match status" value="1"/>
</dbReference>
<keyword evidence="5 9" id="KW-0378">Hydrolase</keyword>
<evidence type="ECO:0000256" key="5">
    <source>
        <dbReference type="ARBA" id="ARBA00022801"/>
    </source>
</evidence>
<evidence type="ECO:0000256" key="3">
    <source>
        <dbReference type="ARBA" id="ARBA00009381"/>
    </source>
</evidence>
<comment type="catalytic activity">
    <reaction evidence="1 9">
        <text>an S-substituted glutathione + H2O = an S-substituted L-cysteinylglycine + L-glutamate</text>
        <dbReference type="Rhea" id="RHEA:59468"/>
        <dbReference type="ChEBI" id="CHEBI:15377"/>
        <dbReference type="ChEBI" id="CHEBI:29985"/>
        <dbReference type="ChEBI" id="CHEBI:90779"/>
        <dbReference type="ChEBI" id="CHEBI:143103"/>
        <dbReference type="EC" id="3.4.19.13"/>
    </reaction>
</comment>
<comment type="pathway">
    <text evidence="9">Sulfur metabolism; glutathione metabolism.</text>
</comment>
<reference evidence="11 12" key="1">
    <citation type="submission" date="2024-05" db="EMBL/GenBank/DDBJ databases">
        <authorList>
            <person name="Park S."/>
        </authorList>
    </citation>
    <scope>NUCLEOTIDE SEQUENCE [LARGE SCALE GENOMIC DNA]</scope>
    <source>
        <strain evidence="11 12">DGU5</strain>
    </source>
</reference>
<comment type="subunit">
    <text evidence="9">This enzyme consists of two polypeptide chains, which are synthesized in precursor form from a single polypeptide.</text>
</comment>
<dbReference type="GO" id="GO:0103068">
    <property type="term" value="F:leukotriene C4 gamma-glutamyl transferase activity"/>
    <property type="evidence" value="ECO:0007669"/>
    <property type="project" value="UniProtKB-EC"/>
</dbReference>
<keyword evidence="12" id="KW-1185">Reference proteome</keyword>
<comment type="PTM">
    <text evidence="9">Cleaved by autocatalysis into a large and a small subunit.</text>
</comment>
<protein>
    <recommendedName>
        <fullName evidence="9">Glutathione hydrolase proenzyme</fullName>
        <ecNumber evidence="9">2.3.2.2</ecNumber>
        <ecNumber evidence="9">3.4.19.13</ecNumber>
    </recommendedName>
    <component>
        <recommendedName>
            <fullName evidence="9">Glutathione hydrolase large chain</fullName>
        </recommendedName>
    </component>
    <component>
        <recommendedName>
            <fullName evidence="9">Glutathione hydrolase small chain</fullName>
        </recommendedName>
    </component>
</protein>
<dbReference type="PANTHER" id="PTHR43199">
    <property type="entry name" value="GLUTATHIONE HYDROLASE"/>
    <property type="match status" value="1"/>
</dbReference>
<keyword evidence="7 9" id="KW-0012">Acyltransferase</keyword>
<dbReference type="RefSeq" id="WP_346784824.1">
    <property type="nucleotide sequence ID" value="NZ_JBDLBR010000003.1"/>
</dbReference>
<dbReference type="Gene3D" id="1.10.246.130">
    <property type="match status" value="1"/>
</dbReference>
<dbReference type="PANTHER" id="PTHR43199:SF1">
    <property type="entry name" value="GLUTATHIONE HYDROLASE PROENZYME"/>
    <property type="match status" value="1"/>
</dbReference>
<keyword evidence="6 9" id="KW-0865">Zymogen</keyword>
<dbReference type="Gene3D" id="3.60.20.40">
    <property type="match status" value="1"/>
</dbReference>
<feature type="chain" id="PRO_5047417955" description="Glutathione hydrolase proenzyme" evidence="10">
    <location>
        <begin position="28"/>
        <end position="577"/>
    </location>
</feature>
<evidence type="ECO:0000256" key="2">
    <source>
        <dbReference type="ARBA" id="ARBA00001089"/>
    </source>
</evidence>
<proteinExistence type="inferred from homology"/>
<evidence type="ECO:0000256" key="7">
    <source>
        <dbReference type="ARBA" id="ARBA00023315"/>
    </source>
</evidence>
<evidence type="ECO:0000313" key="11">
    <source>
        <dbReference type="EMBL" id="MEN7537362.1"/>
    </source>
</evidence>
<dbReference type="EC" id="2.3.2.2" evidence="9"/>
<accession>A0ABV0CXF9</accession>
<dbReference type="SUPFAM" id="SSF56235">
    <property type="entry name" value="N-terminal nucleophile aminohydrolases (Ntn hydrolases)"/>
    <property type="match status" value="1"/>
</dbReference>
<organism evidence="11 12">
    <name type="scientific">Aurantiacibacter flavus</name>
    <dbReference type="NCBI Taxonomy" id="3145232"/>
    <lineage>
        <taxon>Bacteria</taxon>
        <taxon>Pseudomonadati</taxon>
        <taxon>Pseudomonadota</taxon>
        <taxon>Alphaproteobacteria</taxon>
        <taxon>Sphingomonadales</taxon>
        <taxon>Erythrobacteraceae</taxon>
        <taxon>Aurantiacibacter</taxon>
    </lineage>
</organism>
<evidence type="ECO:0000256" key="9">
    <source>
        <dbReference type="RuleBase" id="RU368036"/>
    </source>
</evidence>
<sequence length="577" mass="59898">MSHRTIAPMALSLLLAACATVSPVVEAPTDPTAPAAAAAPQTGMVSTADLRASEAGMAILEQGGSATDAAIAVMLALTVVEPQSSGIGGGGFFVHGTLTGEVTTLDGRETAPAGAGPDWFLDGNGEPIGFMDAVMSGLSVGVPGNLALAWQAHERYGKLEWAALFAPAIALARDGFVVSERFGDYLERAKNRAARTPAGQALFYNAAGEPLPVGTLVKNPELADTLERLAAEGPDWLYQGPAGAELAEHVAADTPREGAMVAGDLREYEAKWRNPVCGQYRVYRICGMGPPSSGATTVFAILKQLEQFDLAALGAESPTAWHLFAESQRLAYADREVYLGDSDFVDVPVAGLVNSSYLTERGRLISPDATIAEPQAGTPPGADLALADGPEWPESGTSHFAVVDDEGDAVSWTSTVEGPFGSGLVFGGFYLNNELTDFTMVPEVDGVPVANRVEGSKRPRSSMSPTLVYGPEGNLRIAIGAAGGATIPVQTAKALIGVLDWGLTAQEAIALPGLFSPGNTIVLEPDSSLLAMQDDLEALGHTVIVRGMPFKANAVEFVDGRWLGAADPRSEGAALGN</sequence>
<dbReference type="Pfam" id="PF01019">
    <property type="entry name" value="G_glu_transpept"/>
    <property type="match status" value="1"/>
</dbReference>
<dbReference type="PRINTS" id="PR01210">
    <property type="entry name" value="GGTRANSPTASE"/>
</dbReference>
<evidence type="ECO:0000256" key="4">
    <source>
        <dbReference type="ARBA" id="ARBA00022679"/>
    </source>
</evidence>
<dbReference type="EMBL" id="JBDLBR010000003">
    <property type="protein sequence ID" value="MEN7537362.1"/>
    <property type="molecule type" value="Genomic_DNA"/>
</dbReference>
<evidence type="ECO:0000256" key="10">
    <source>
        <dbReference type="SAM" id="SignalP"/>
    </source>
</evidence>
<name>A0ABV0CXF9_9SPHN</name>
<dbReference type="InterPro" id="IPR043137">
    <property type="entry name" value="GGT_ssub_C"/>
</dbReference>
<dbReference type="EC" id="3.4.19.13" evidence="9"/>
<keyword evidence="10" id="KW-0732">Signal</keyword>